<evidence type="ECO:0000313" key="3">
    <source>
        <dbReference type="EMBL" id="RCH97175.1"/>
    </source>
</evidence>
<keyword evidence="1" id="KW-0175">Coiled coil</keyword>
<feature type="transmembrane region" description="Helical" evidence="2">
    <location>
        <begin position="285"/>
        <end position="304"/>
    </location>
</feature>
<dbReference type="PANTHER" id="PTHR42032">
    <property type="entry name" value="YALI0E30679P"/>
    <property type="match status" value="1"/>
</dbReference>
<dbReference type="Proteomes" id="UP000252139">
    <property type="component" value="Unassembled WGS sequence"/>
</dbReference>
<protein>
    <submittedName>
        <fullName evidence="3">Uncharacterized protein</fullName>
    </submittedName>
</protein>
<feature type="transmembrane region" description="Helical" evidence="2">
    <location>
        <begin position="123"/>
        <end position="141"/>
    </location>
</feature>
<keyword evidence="4" id="KW-1185">Reference proteome</keyword>
<evidence type="ECO:0000256" key="2">
    <source>
        <dbReference type="SAM" id="Phobius"/>
    </source>
</evidence>
<proteinExistence type="predicted"/>
<sequence>MTDTTYSKNKSPTPSSVGDDFSAAVSWPILLAGVPTLGAFFAGSSEIWSDFIMILLILFYVYKWMTVPWSYYESARIRRVIHQQSSVELKAGPKAEEAAYLHKLQTEREKQQSIHAELRRHELAGLVWIVLSPLIAGYTLRYSRYFFANADKYISAFNVTVFTLAASIKPLSHVILLLQERTLYLQNEAAFSETEVEMLQSRIRFLEKEIDVLRRAYATKKDLGQITEDINPTLQQLTKTLHRFEKRDNALRTWSQQHFTAIEQKVKEFDQYICYRIEQDQRQQAHGVVVSLVLLPLNISLWIAKRMSFWLPVPHKGLLASSSESTCQPLKKPLSKQLPGQIAPLSYSNDESVAAFGH</sequence>
<gene>
    <name evidence="3" type="ORF">CU097_009466</name>
</gene>
<dbReference type="EMBL" id="PJQL01000301">
    <property type="protein sequence ID" value="RCH97175.1"/>
    <property type="molecule type" value="Genomic_DNA"/>
</dbReference>
<feature type="coiled-coil region" evidence="1">
    <location>
        <begin position="189"/>
        <end position="223"/>
    </location>
</feature>
<dbReference type="AlphaFoldDB" id="A0A367K4W2"/>
<dbReference type="STRING" id="86630.A0A367K4W2"/>
<accession>A0A367K4W2</accession>
<organism evidence="3 4">
    <name type="scientific">Rhizopus azygosporus</name>
    <name type="common">Rhizopus microsporus var. azygosporus</name>
    <dbReference type="NCBI Taxonomy" id="86630"/>
    <lineage>
        <taxon>Eukaryota</taxon>
        <taxon>Fungi</taxon>
        <taxon>Fungi incertae sedis</taxon>
        <taxon>Mucoromycota</taxon>
        <taxon>Mucoromycotina</taxon>
        <taxon>Mucoromycetes</taxon>
        <taxon>Mucorales</taxon>
        <taxon>Mucorineae</taxon>
        <taxon>Rhizopodaceae</taxon>
        <taxon>Rhizopus</taxon>
    </lineage>
</organism>
<dbReference type="OrthoDB" id="10263751at2759"/>
<keyword evidence="2" id="KW-0472">Membrane</keyword>
<feature type="transmembrane region" description="Helical" evidence="2">
    <location>
        <begin position="153"/>
        <end position="178"/>
    </location>
</feature>
<comment type="caution">
    <text evidence="3">The sequence shown here is derived from an EMBL/GenBank/DDBJ whole genome shotgun (WGS) entry which is preliminary data.</text>
</comment>
<keyword evidence="2" id="KW-1133">Transmembrane helix</keyword>
<name>A0A367K4W2_RHIAZ</name>
<evidence type="ECO:0000256" key="1">
    <source>
        <dbReference type="SAM" id="Coils"/>
    </source>
</evidence>
<evidence type="ECO:0000313" key="4">
    <source>
        <dbReference type="Proteomes" id="UP000252139"/>
    </source>
</evidence>
<feature type="transmembrane region" description="Helical" evidence="2">
    <location>
        <begin position="47"/>
        <end position="72"/>
    </location>
</feature>
<reference evidence="3 4" key="1">
    <citation type="journal article" date="2018" name="G3 (Bethesda)">
        <title>Phylogenetic and Phylogenomic Definition of Rhizopus Species.</title>
        <authorList>
            <person name="Gryganskyi A.P."/>
            <person name="Golan J."/>
            <person name="Dolatabadi S."/>
            <person name="Mondo S."/>
            <person name="Robb S."/>
            <person name="Idnurm A."/>
            <person name="Muszewska A."/>
            <person name="Steczkiewicz K."/>
            <person name="Masonjones S."/>
            <person name="Liao H.L."/>
            <person name="Gajdeczka M.T."/>
            <person name="Anike F."/>
            <person name="Vuek A."/>
            <person name="Anishchenko I.M."/>
            <person name="Voigt K."/>
            <person name="de Hoog G.S."/>
            <person name="Smith M.E."/>
            <person name="Heitman J."/>
            <person name="Vilgalys R."/>
            <person name="Stajich J.E."/>
        </authorList>
    </citation>
    <scope>NUCLEOTIDE SEQUENCE [LARGE SCALE GENOMIC DNA]</scope>
    <source>
        <strain evidence="3 4">CBS 357.93</strain>
    </source>
</reference>
<dbReference type="PANTHER" id="PTHR42032:SF1">
    <property type="entry name" value="YALI0E30679P"/>
    <property type="match status" value="1"/>
</dbReference>
<feature type="transmembrane region" description="Helical" evidence="2">
    <location>
        <begin position="21"/>
        <end position="41"/>
    </location>
</feature>
<keyword evidence="2" id="KW-0812">Transmembrane</keyword>